<dbReference type="AlphaFoldDB" id="A0A151WPS3"/>
<proteinExistence type="predicted"/>
<reference evidence="1 2" key="1">
    <citation type="submission" date="2015-09" db="EMBL/GenBank/DDBJ databases">
        <title>Trachymyrmex zeteki WGS genome.</title>
        <authorList>
            <person name="Nygaard S."/>
            <person name="Hu H."/>
            <person name="Boomsma J."/>
            <person name="Zhang G."/>
        </authorList>
    </citation>
    <scope>NUCLEOTIDE SEQUENCE [LARGE SCALE GENOMIC DNA]</scope>
    <source>
        <strain evidence="1">Tzet28-1</strain>
        <tissue evidence="1">Whole body</tissue>
    </source>
</reference>
<sequence length="41" mass="4848">MRDLCPRLFPGKYIRIPRARNPYGAKTVLSPFRYYESGDKN</sequence>
<keyword evidence="2" id="KW-1185">Reference proteome</keyword>
<organism evidence="1 2">
    <name type="scientific">Mycetomoellerius zeteki</name>
    <dbReference type="NCBI Taxonomy" id="64791"/>
    <lineage>
        <taxon>Eukaryota</taxon>
        <taxon>Metazoa</taxon>
        <taxon>Ecdysozoa</taxon>
        <taxon>Arthropoda</taxon>
        <taxon>Hexapoda</taxon>
        <taxon>Insecta</taxon>
        <taxon>Pterygota</taxon>
        <taxon>Neoptera</taxon>
        <taxon>Endopterygota</taxon>
        <taxon>Hymenoptera</taxon>
        <taxon>Apocrita</taxon>
        <taxon>Aculeata</taxon>
        <taxon>Formicoidea</taxon>
        <taxon>Formicidae</taxon>
        <taxon>Myrmicinae</taxon>
        <taxon>Mycetomoellerius</taxon>
    </lineage>
</organism>
<gene>
    <name evidence="1" type="ORF">ALC60_11219</name>
</gene>
<accession>A0A151WPS3</accession>
<evidence type="ECO:0000313" key="2">
    <source>
        <dbReference type="Proteomes" id="UP000075809"/>
    </source>
</evidence>
<name>A0A151WPS3_9HYME</name>
<protein>
    <submittedName>
        <fullName evidence="1">Uncharacterized protein</fullName>
    </submittedName>
</protein>
<evidence type="ECO:0000313" key="1">
    <source>
        <dbReference type="EMBL" id="KYQ49685.1"/>
    </source>
</evidence>
<dbReference type="Proteomes" id="UP000075809">
    <property type="component" value="Unassembled WGS sequence"/>
</dbReference>
<dbReference type="EMBL" id="KQ982877">
    <property type="protein sequence ID" value="KYQ49685.1"/>
    <property type="molecule type" value="Genomic_DNA"/>
</dbReference>